<dbReference type="AlphaFoldDB" id="A0A380WQE1"/>
<feature type="domain" description="Glycosyl transferase family 1" evidence="2">
    <location>
        <begin position="269"/>
        <end position="407"/>
    </location>
</feature>
<dbReference type="Gene3D" id="3.40.50.2000">
    <property type="entry name" value="Glycogen Phosphorylase B"/>
    <property type="match status" value="2"/>
</dbReference>
<dbReference type="InterPro" id="IPR001296">
    <property type="entry name" value="Glyco_trans_1"/>
</dbReference>
<reference evidence="3 4" key="1">
    <citation type="submission" date="2018-06" db="EMBL/GenBank/DDBJ databases">
        <authorList>
            <consortium name="Pathogen Informatics"/>
            <person name="Doyle S."/>
        </authorList>
    </citation>
    <scope>NUCLEOTIDE SEQUENCE [LARGE SCALE GENOMIC DNA]</scope>
    <source>
        <strain evidence="3 4">NCTC10684</strain>
    </source>
</reference>
<evidence type="ECO:0000313" key="4">
    <source>
        <dbReference type="Proteomes" id="UP000254701"/>
    </source>
</evidence>
<dbReference type="SUPFAM" id="SSF53756">
    <property type="entry name" value="UDP-Glycosyltransferase/glycogen phosphorylase"/>
    <property type="match status" value="1"/>
</dbReference>
<sequence>MNDPVKTGPIKTGPVQTGRLLLISESVGTPTPARGILNYSAGLLACCKRLGVETTLLAETPETIASSATDIVRFLVEGTYDGAIRHKPHWKHLYVKYVQALRERGTRTAPAPVPSRAFVPAHASALPEMEKVAPHLAWIDAFMPVTRFYSDSTLKASYNLPPPIVDARGFDFVLMDAFHYAHPLTDKGARVMLVIHDLIPLDELAGRYRFTFDQKFRTALERATELIFVSAATREEFGRRFPDHAARLPWSVFSPVIRPDLQAASQTASTGPKPERPRFVSILSNEPRKNIAPLVDAFAKMGDRAELVIIGSVPARSFPDAGSNVQFVGQVTEDQKTELLHSASALVFPSLSEGFGIPIVEGALFGLPVVCSDLPVFREIAGDLAIFFDPRSVASLARRLDEVASNPAGFHQQATFLRDRCIASYGADAATARLAKLLGLQQAS</sequence>
<evidence type="ECO:0000313" key="3">
    <source>
        <dbReference type="EMBL" id="SUU91169.1"/>
    </source>
</evidence>
<gene>
    <name evidence="3" type="primary">pimA</name>
    <name evidence="3" type="ORF">NCTC10684_04432</name>
</gene>
<dbReference type="Pfam" id="PF00534">
    <property type="entry name" value="Glycos_transf_1"/>
    <property type="match status" value="1"/>
</dbReference>
<dbReference type="EMBL" id="UFSM01000001">
    <property type="protein sequence ID" value="SUU91169.1"/>
    <property type="molecule type" value="Genomic_DNA"/>
</dbReference>
<dbReference type="CDD" id="cd03809">
    <property type="entry name" value="GT4_MtfB-like"/>
    <property type="match status" value="1"/>
</dbReference>
<dbReference type="Proteomes" id="UP000254701">
    <property type="component" value="Unassembled WGS sequence"/>
</dbReference>
<keyword evidence="1 3" id="KW-0808">Transferase</keyword>
<dbReference type="GO" id="GO:0043750">
    <property type="term" value="F:phosphatidylinositol alpha-mannosyltransferase activity"/>
    <property type="evidence" value="ECO:0007669"/>
    <property type="project" value="UniProtKB-EC"/>
</dbReference>
<protein>
    <submittedName>
        <fullName evidence="3">GDP-mannose-dependent alpha-(1-2)-phosphatidylinositol mannosyltransferase</fullName>
        <ecNumber evidence="3">2.4.1.345</ecNumber>
    </submittedName>
</protein>
<dbReference type="PANTHER" id="PTHR46401:SF2">
    <property type="entry name" value="GLYCOSYLTRANSFERASE WBBK-RELATED"/>
    <property type="match status" value="1"/>
</dbReference>
<evidence type="ECO:0000259" key="2">
    <source>
        <dbReference type="Pfam" id="PF00534"/>
    </source>
</evidence>
<accession>A0A380WQE1</accession>
<dbReference type="GO" id="GO:0009103">
    <property type="term" value="P:lipopolysaccharide biosynthetic process"/>
    <property type="evidence" value="ECO:0007669"/>
    <property type="project" value="TreeGrafter"/>
</dbReference>
<dbReference type="EC" id="2.4.1.345" evidence="3"/>
<proteinExistence type="predicted"/>
<dbReference type="PANTHER" id="PTHR46401">
    <property type="entry name" value="GLYCOSYLTRANSFERASE WBBK-RELATED"/>
    <property type="match status" value="1"/>
</dbReference>
<dbReference type="RefSeq" id="WP_115733083.1">
    <property type="nucleotide sequence ID" value="NZ_BAAAVY010000037.1"/>
</dbReference>
<keyword evidence="3" id="KW-0328">Glycosyltransferase</keyword>
<evidence type="ECO:0000256" key="1">
    <source>
        <dbReference type="ARBA" id="ARBA00022679"/>
    </source>
</evidence>
<dbReference type="OrthoDB" id="9801609at2"/>
<organism evidence="3 4">
    <name type="scientific">Aminobacter aminovorans</name>
    <name type="common">Chelatobacter heintzii</name>
    <dbReference type="NCBI Taxonomy" id="83263"/>
    <lineage>
        <taxon>Bacteria</taxon>
        <taxon>Pseudomonadati</taxon>
        <taxon>Pseudomonadota</taxon>
        <taxon>Alphaproteobacteria</taxon>
        <taxon>Hyphomicrobiales</taxon>
        <taxon>Phyllobacteriaceae</taxon>
        <taxon>Aminobacter</taxon>
    </lineage>
</organism>
<name>A0A380WQE1_AMIAI</name>